<organism evidence="12 13">
    <name type="scientific">Anaerosalibacter massiliensis</name>
    <dbReference type="NCBI Taxonomy" id="1347392"/>
    <lineage>
        <taxon>Bacteria</taxon>
        <taxon>Bacillati</taxon>
        <taxon>Bacillota</taxon>
        <taxon>Tissierellia</taxon>
        <taxon>Tissierellales</taxon>
        <taxon>Sporanaerobacteraceae</taxon>
        <taxon>Anaerosalibacter</taxon>
    </lineage>
</organism>
<feature type="active site" description="Proton acceptor" evidence="7">
    <location>
        <position position="65"/>
    </location>
</feature>
<reference evidence="12" key="1">
    <citation type="submission" date="2022-07" db="EMBL/GenBank/DDBJ databases">
        <title>Enhanced cultured diversity of the mouse gut microbiota enables custom-made synthetic communities.</title>
        <authorList>
            <person name="Afrizal A."/>
        </authorList>
    </citation>
    <scope>NUCLEOTIDE SEQUENCE</scope>
    <source>
        <strain evidence="12">DSM 29482</strain>
    </source>
</reference>
<feature type="chain" id="PRO_5040725450" evidence="10">
    <location>
        <begin position="27"/>
        <end position="322"/>
    </location>
</feature>
<comment type="similarity">
    <text evidence="1 9">Belongs to the peptidase S11 family.</text>
</comment>
<evidence type="ECO:0000313" key="12">
    <source>
        <dbReference type="EMBL" id="MCR2043672.1"/>
    </source>
</evidence>
<keyword evidence="3" id="KW-0378">Hydrolase</keyword>
<dbReference type="Gene3D" id="3.40.710.10">
    <property type="entry name" value="DD-peptidase/beta-lactamase superfamily"/>
    <property type="match status" value="1"/>
</dbReference>
<sequence length="322" mass="36242">MNNIRMRQLLFFTMIFILSTSSVTFAKNIGIENDVSAYLLGDFESGQIVEEYNIDVPLAIASITKLMTYTVVMDEIEKGNISMRDRVVIDKETEEISGSTFDLKEGEKFSVKTLLESALIVSANDSCVALAKYTAGDVSNFVNKMNEKAKEIGLENTNYLNPNGLPEKYGQNTMSVRDIFKLSRYILEEYPEVLKITKKPKMSMGIGLNTKDREFINKNTNPLLEEIDGVDGLKTGFTNEAGYCLVSTVSVKGRFGCKDSRLIGIVMGTESEEKRNETSKNLLDYGISNYENKEIEVFQDGDLVKDNFIFRIVREIIDFVIS</sequence>
<dbReference type="PANTHER" id="PTHR21581:SF6">
    <property type="entry name" value="TRAFFICKING PROTEIN PARTICLE COMPLEX SUBUNIT 12"/>
    <property type="match status" value="1"/>
</dbReference>
<comment type="caution">
    <text evidence="12">The sequence shown here is derived from an EMBL/GenBank/DDBJ whole genome shotgun (WGS) entry which is preliminary data.</text>
</comment>
<dbReference type="GO" id="GO:0008360">
    <property type="term" value="P:regulation of cell shape"/>
    <property type="evidence" value="ECO:0007669"/>
    <property type="project" value="UniProtKB-KW"/>
</dbReference>
<dbReference type="Pfam" id="PF00768">
    <property type="entry name" value="Peptidase_S11"/>
    <property type="match status" value="1"/>
</dbReference>
<dbReference type="PRINTS" id="PR00725">
    <property type="entry name" value="DADACBPTASE1"/>
</dbReference>
<feature type="binding site" evidence="8">
    <location>
        <position position="234"/>
    </location>
    <ligand>
        <name>substrate</name>
    </ligand>
</feature>
<dbReference type="Proteomes" id="UP001142078">
    <property type="component" value="Unassembled WGS sequence"/>
</dbReference>
<dbReference type="GO" id="GO:0071555">
    <property type="term" value="P:cell wall organization"/>
    <property type="evidence" value="ECO:0007669"/>
    <property type="project" value="UniProtKB-KW"/>
</dbReference>
<evidence type="ECO:0000256" key="3">
    <source>
        <dbReference type="ARBA" id="ARBA00022801"/>
    </source>
</evidence>
<evidence type="ECO:0000256" key="9">
    <source>
        <dbReference type="RuleBase" id="RU004016"/>
    </source>
</evidence>
<evidence type="ECO:0000256" key="6">
    <source>
        <dbReference type="ARBA" id="ARBA00023316"/>
    </source>
</evidence>
<evidence type="ECO:0000256" key="4">
    <source>
        <dbReference type="ARBA" id="ARBA00022960"/>
    </source>
</evidence>
<dbReference type="SUPFAM" id="SSF56601">
    <property type="entry name" value="beta-lactamase/transpeptidase-like"/>
    <property type="match status" value="1"/>
</dbReference>
<keyword evidence="12" id="KW-0121">Carboxypeptidase</keyword>
<evidence type="ECO:0000256" key="10">
    <source>
        <dbReference type="SAM" id="SignalP"/>
    </source>
</evidence>
<evidence type="ECO:0000259" key="11">
    <source>
        <dbReference type="Pfam" id="PF00768"/>
    </source>
</evidence>
<evidence type="ECO:0000256" key="5">
    <source>
        <dbReference type="ARBA" id="ARBA00022984"/>
    </source>
</evidence>
<evidence type="ECO:0000256" key="1">
    <source>
        <dbReference type="ARBA" id="ARBA00007164"/>
    </source>
</evidence>
<dbReference type="GO" id="GO:0006508">
    <property type="term" value="P:proteolysis"/>
    <property type="evidence" value="ECO:0007669"/>
    <property type="project" value="InterPro"/>
</dbReference>
<dbReference type="AlphaFoldDB" id="A0A9X2MEV8"/>
<keyword evidence="4" id="KW-0133">Cell shape</keyword>
<accession>A0A9X2MEV8</accession>
<name>A0A9X2MEV8_9FIRM</name>
<evidence type="ECO:0000256" key="7">
    <source>
        <dbReference type="PIRSR" id="PIRSR618044-1"/>
    </source>
</evidence>
<dbReference type="InterPro" id="IPR018044">
    <property type="entry name" value="Peptidase_S11"/>
</dbReference>
<dbReference type="InterPro" id="IPR012338">
    <property type="entry name" value="Beta-lactam/transpept-like"/>
</dbReference>
<evidence type="ECO:0000256" key="2">
    <source>
        <dbReference type="ARBA" id="ARBA00022729"/>
    </source>
</evidence>
<keyword evidence="6" id="KW-0961">Cell wall biogenesis/degradation</keyword>
<feature type="active site" evidence="7">
    <location>
        <position position="122"/>
    </location>
</feature>
<dbReference type="GO" id="GO:0009252">
    <property type="term" value="P:peptidoglycan biosynthetic process"/>
    <property type="evidence" value="ECO:0007669"/>
    <property type="project" value="UniProtKB-KW"/>
</dbReference>
<keyword evidence="5" id="KW-0573">Peptidoglycan synthesis</keyword>
<dbReference type="PANTHER" id="PTHR21581">
    <property type="entry name" value="D-ALANYL-D-ALANINE CARBOXYPEPTIDASE"/>
    <property type="match status" value="1"/>
</dbReference>
<protein>
    <submittedName>
        <fullName evidence="12">D-alanyl-D-alanine carboxypeptidase</fullName>
    </submittedName>
</protein>
<keyword evidence="13" id="KW-1185">Reference proteome</keyword>
<dbReference type="OrthoDB" id="9791132at2"/>
<gene>
    <name evidence="12" type="ORF">NSA23_06015</name>
</gene>
<dbReference type="InterPro" id="IPR001967">
    <property type="entry name" value="Peptidase_S11_N"/>
</dbReference>
<dbReference type="GO" id="GO:0009002">
    <property type="term" value="F:serine-type D-Ala-D-Ala carboxypeptidase activity"/>
    <property type="evidence" value="ECO:0007669"/>
    <property type="project" value="InterPro"/>
</dbReference>
<feature type="signal peptide" evidence="10">
    <location>
        <begin position="1"/>
        <end position="26"/>
    </location>
</feature>
<feature type="active site" description="Acyl-ester intermediate" evidence="7">
    <location>
        <position position="62"/>
    </location>
</feature>
<evidence type="ECO:0000313" key="13">
    <source>
        <dbReference type="Proteomes" id="UP001142078"/>
    </source>
</evidence>
<feature type="domain" description="Peptidase S11 D-alanyl-D-alanine carboxypeptidase A N-terminal" evidence="11">
    <location>
        <begin position="35"/>
        <end position="270"/>
    </location>
</feature>
<dbReference type="EMBL" id="JANJZL010000003">
    <property type="protein sequence ID" value="MCR2043672.1"/>
    <property type="molecule type" value="Genomic_DNA"/>
</dbReference>
<dbReference type="RefSeq" id="WP_050069750.1">
    <property type="nucleotide sequence ID" value="NZ_CABKTM010000019.1"/>
</dbReference>
<keyword evidence="2 10" id="KW-0732">Signal</keyword>
<keyword evidence="12" id="KW-0645">Protease</keyword>
<proteinExistence type="inferred from homology"/>
<evidence type="ECO:0000256" key="8">
    <source>
        <dbReference type="PIRSR" id="PIRSR618044-2"/>
    </source>
</evidence>